<organism evidence="1 2">
    <name type="scientific">Stieleria neptunia</name>
    <dbReference type="NCBI Taxonomy" id="2527979"/>
    <lineage>
        <taxon>Bacteria</taxon>
        <taxon>Pseudomonadati</taxon>
        <taxon>Planctomycetota</taxon>
        <taxon>Planctomycetia</taxon>
        <taxon>Pirellulales</taxon>
        <taxon>Pirellulaceae</taxon>
        <taxon>Stieleria</taxon>
    </lineage>
</organism>
<dbReference type="Proteomes" id="UP000319004">
    <property type="component" value="Chromosome"/>
</dbReference>
<protein>
    <submittedName>
        <fullName evidence="1">Uncharacterized protein</fullName>
    </submittedName>
</protein>
<accession>A0A518HIY6</accession>
<evidence type="ECO:0000313" key="1">
    <source>
        <dbReference type="EMBL" id="QDV40760.1"/>
    </source>
</evidence>
<keyword evidence="2" id="KW-1185">Reference proteome</keyword>
<name>A0A518HIY6_9BACT</name>
<dbReference type="AlphaFoldDB" id="A0A518HIY6"/>
<evidence type="ECO:0000313" key="2">
    <source>
        <dbReference type="Proteomes" id="UP000319004"/>
    </source>
</evidence>
<sequence>MVRPLDDRGLVKKFAGQKMKSSVRWRQILFIGNPNETMNRQLRFSTAFAVASH</sequence>
<dbReference type="EMBL" id="CP037423">
    <property type="protein sequence ID" value="QDV40760.1"/>
    <property type="molecule type" value="Genomic_DNA"/>
</dbReference>
<reference evidence="1 2" key="1">
    <citation type="submission" date="2019-03" db="EMBL/GenBank/DDBJ databases">
        <title>Deep-cultivation of Planctomycetes and their phenomic and genomic characterization uncovers novel biology.</title>
        <authorList>
            <person name="Wiegand S."/>
            <person name="Jogler M."/>
            <person name="Boedeker C."/>
            <person name="Pinto D."/>
            <person name="Vollmers J."/>
            <person name="Rivas-Marin E."/>
            <person name="Kohn T."/>
            <person name="Peeters S.H."/>
            <person name="Heuer A."/>
            <person name="Rast P."/>
            <person name="Oberbeckmann S."/>
            <person name="Bunk B."/>
            <person name="Jeske O."/>
            <person name="Meyerdierks A."/>
            <person name="Storesund J.E."/>
            <person name="Kallscheuer N."/>
            <person name="Luecker S."/>
            <person name="Lage O.M."/>
            <person name="Pohl T."/>
            <person name="Merkel B.J."/>
            <person name="Hornburger P."/>
            <person name="Mueller R.-W."/>
            <person name="Bruemmer F."/>
            <person name="Labrenz M."/>
            <person name="Spormann A.M."/>
            <person name="Op den Camp H."/>
            <person name="Overmann J."/>
            <person name="Amann R."/>
            <person name="Jetten M.S.M."/>
            <person name="Mascher T."/>
            <person name="Medema M.H."/>
            <person name="Devos D.P."/>
            <person name="Kaster A.-K."/>
            <person name="Ovreas L."/>
            <person name="Rohde M."/>
            <person name="Galperin M.Y."/>
            <person name="Jogler C."/>
        </authorList>
    </citation>
    <scope>NUCLEOTIDE SEQUENCE [LARGE SCALE GENOMIC DNA]</scope>
    <source>
        <strain evidence="1 2">Enr13</strain>
    </source>
</reference>
<gene>
    <name evidence="1" type="ORF">Enr13x_05960</name>
</gene>
<dbReference type="KEGG" id="snep:Enr13x_05960"/>
<proteinExistence type="predicted"/>